<dbReference type="GO" id="GO:0005737">
    <property type="term" value="C:cytoplasm"/>
    <property type="evidence" value="ECO:0007669"/>
    <property type="project" value="UniProtKB-SubCell"/>
</dbReference>
<dbReference type="Gene3D" id="3.40.50.300">
    <property type="entry name" value="P-loop containing nucleotide triphosphate hydrolases"/>
    <property type="match status" value="1"/>
</dbReference>
<name>A0A7K0DIB9_9NOCA</name>
<comment type="similarity">
    <text evidence="1">In the N-terminal section; belongs to the CoaE family.</text>
</comment>
<dbReference type="GO" id="GO:0005524">
    <property type="term" value="F:ATP binding"/>
    <property type="evidence" value="ECO:0007669"/>
    <property type="project" value="UniProtKB-UniRule"/>
</dbReference>
<keyword evidence="4 7" id="KW-0547">Nucleotide-binding</keyword>
<evidence type="ECO:0000256" key="7">
    <source>
        <dbReference type="HAMAP-Rule" id="MF_00376"/>
    </source>
</evidence>
<keyword evidence="7 9" id="KW-0418">Kinase</keyword>
<keyword evidence="3 7" id="KW-0963">Cytoplasm</keyword>
<dbReference type="Gene3D" id="3.30.460.10">
    <property type="entry name" value="Beta Polymerase, domain 2"/>
    <property type="match status" value="1"/>
</dbReference>
<dbReference type="GO" id="GO:0004140">
    <property type="term" value="F:dephospho-CoA kinase activity"/>
    <property type="evidence" value="ECO:0007669"/>
    <property type="project" value="UniProtKB-UniRule"/>
</dbReference>
<dbReference type="CDD" id="cd02022">
    <property type="entry name" value="DPCK"/>
    <property type="match status" value="1"/>
</dbReference>
<feature type="binding site" evidence="7">
    <location>
        <begin position="8"/>
        <end position="13"/>
    </location>
    <ligand>
        <name>ATP</name>
        <dbReference type="ChEBI" id="CHEBI:30616"/>
    </ligand>
</feature>
<comment type="function">
    <text evidence="7">Catalyzes the phosphorylation of the 3'-hydroxyl group of dephosphocoenzyme A to form coenzyme A.</text>
</comment>
<keyword evidence="6 7" id="KW-0173">Coenzyme A biosynthesis</keyword>
<dbReference type="NCBIfam" id="TIGR00152">
    <property type="entry name" value="dephospho-CoA kinase"/>
    <property type="match status" value="1"/>
</dbReference>
<comment type="pathway">
    <text evidence="7">Cofactor biosynthesis; coenzyme A biosynthesis; CoA from (R)-pantothenate: step 5/5.</text>
</comment>
<dbReference type="InterPro" id="IPR043519">
    <property type="entry name" value="NT_sf"/>
</dbReference>
<dbReference type="HAMAP" id="MF_00376">
    <property type="entry name" value="Dephospho_CoA_kinase"/>
    <property type="match status" value="1"/>
</dbReference>
<comment type="catalytic activity">
    <reaction evidence="7">
        <text>3'-dephospho-CoA + ATP = ADP + CoA + H(+)</text>
        <dbReference type="Rhea" id="RHEA:18245"/>
        <dbReference type="ChEBI" id="CHEBI:15378"/>
        <dbReference type="ChEBI" id="CHEBI:30616"/>
        <dbReference type="ChEBI" id="CHEBI:57287"/>
        <dbReference type="ChEBI" id="CHEBI:57328"/>
        <dbReference type="ChEBI" id="CHEBI:456216"/>
        <dbReference type="EC" id="2.7.1.24"/>
    </reaction>
</comment>
<dbReference type="PANTHER" id="PTHR10695">
    <property type="entry name" value="DEPHOSPHO-COA KINASE-RELATED"/>
    <property type="match status" value="1"/>
</dbReference>
<evidence type="ECO:0000256" key="4">
    <source>
        <dbReference type="ARBA" id="ARBA00022741"/>
    </source>
</evidence>
<protein>
    <recommendedName>
        <fullName evidence="7 8">Dephospho-CoA kinase</fullName>
        <ecNumber evidence="7 8">2.7.1.24</ecNumber>
    </recommendedName>
    <alternativeName>
        <fullName evidence="7">Dephosphocoenzyme A kinase</fullName>
    </alternativeName>
</protein>
<dbReference type="InterPro" id="IPR027417">
    <property type="entry name" value="P-loop_NTPase"/>
</dbReference>
<evidence type="ECO:0000256" key="3">
    <source>
        <dbReference type="ARBA" id="ARBA00022490"/>
    </source>
</evidence>
<dbReference type="EC" id="2.7.1.24" evidence="7 8"/>
<evidence type="ECO:0000256" key="8">
    <source>
        <dbReference type="NCBIfam" id="TIGR00152"/>
    </source>
</evidence>
<dbReference type="PROSITE" id="PS51219">
    <property type="entry name" value="DPCK"/>
    <property type="match status" value="1"/>
</dbReference>
<dbReference type="AlphaFoldDB" id="A0A7K0DIB9"/>
<dbReference type="PANTHER" id="PTHR10695:SF46">
    <property type="entry name" value="BIFUNCTIONAL COENZYME A SYNTHASE-RELATED"/>
    <property type="match status" value="1"/>
</dbReference>
<keyword evidence="5 7" id="KW-0067">ATP-binding</keyword>
<comment type="caution">
    <text evidence="9">The sequence shown here is derived from an EMBL/GenBank/DDBJ whole genome shotgun (WGS) entry which is preliminary data.</text>
</comment>
<dbReference type="SUPFAM" id="SSF52540">
    <property type="entry name" value="P-loop containing nucleoside triphosphate hydrolases"/>
    <property type="match status" value="1"/>
</dbReference>
<evidence type="ECO:0000256" key="5">
    <source>
        <dbReference type="ARBA" id="ARBA00022840"/>
    </source>
</evidence>
<proteinExistence type="inferred from homology"/>
<dbReference type="Pfam" id="PF01121">
    <property type="entry name" value="CoaE"/>
    <property type="match status" value="1"/>
</dbReference>
<dbReference type="Pfam" id="PF04229">
    <property type="entry name" value="GrpB"/>
    <property type="match status" value="1"/>
</dbReference>
<dbReference type="NCBIfam" id="NF002879">
    <property type="entry name" value="PRK03333.1"/>
    <property type="match status" value="1"/>
</dbReference>
<evidence type="ECO:0000256" key="2">
    <source>
        <dbReference type="ARBA" id="ARBA00011058"/>
    </source>
</evidence>
<keyword evidence="7 9" id="KW-0808">Transferase</keyword>
<reference evidence="9 10" key="1">
    <citation type="submission" date="2019-10" db="EMBL/GenBank/DDBJ databases">
        <title>Nocardia macrotermitis sp. nov. and Nocardia aurantia sp. nov., isolated from the gut of fungus growing-termite Macrotermes natalensis.</title>
        <authorList>
            <person name="Benndorf R."/>
            <person name="Schwitalla J."/>
            <person name="Martin K."/>
            <person name="De Beer W."/>
            <person name="Kaster A.-K."/>
            <person name="Vollmers J."/>
            <person name="Poulsen M."/>
            <person name="Beemelmanns C."/>
        </authorList>
    </citation>
    <scope>NUCLEOTIDE SEQUENCE [LARGE SCALE GENOMIC DNA]</scope>
    <source>
        <strain evidence="9 10">RB56</strain>
    </source>
</reference>
<keyword evidence="10" id="KW-1185">Reference proteome</keyword>
<dbReference type="SUPFAM" id="SSF81301">
    <property type="entry name" value="Nucleotidyltransferase"/>
    <property type="match status" value="1"/>
</dbReference>
<evidence type="ECO:0000256" key="6">
    <source>
        <dbReference type="ARBA" id="ARBA00022993"/>
    </source>
</evidence>
<dbReference type="Proteomes" id="UP000431401">
    <property type="component" value="Unassembled WGS sequence"/>
</dbReference>
<comment type="similarity">
    <text evidence="2">In the C-terminal section; belongs to the UPF0157 (GrpB) family.</text>
</comment>
<dbReference type="InterPro" id="IPR001977">
    <property type="entry name" value="Depp_CoAkinase"/>
</dbReference>
<dbReference type="EMBL" id="WEGI01000002">
    <property type="protein sequence ID" value="MQY25378.1"/>
    <property type="molecule type" value="Genomic_DNA"/>
</dbReference>
<comment type="subcellular location">
    <subcellularLocation>
        <location evidence="7">Cytoplasm</location>
    </subcellularLocation>
</comment>
<accession>A0A7K0DIB9</accession>
<dbReference type="UniPathway" id="UPA00241">
    <property type="reaction ID" value="UER00356"/>
</dbReference>
<comment type="similarity">
    <text evidence="7">Belongs to the CoaE family.</text>
</comment>
<sequence length="382" mass="40473">MGLTGGMGAGKSTVSRRLVERGAVLIDSDAIAREVVEPGTEGLTALVEAFGPDILDADGRLDRAELAAKAFASDETRATLNGITHPLVGKRAAELLDAAPADAIVVQDVPLLVENGMGVVLNLVAVVMAEVDVRVRRLEEYRGIAAADALIRIKAQATDEQRRAAADVLLDNNGGPDDLAPQVAALWERLVSYEEHLRTRTPAPRGPLRPVAPDAGRADAAQRIIGRLWTAAGATARRIDHIGGTAVPDLPGPDVLDIQITVADPDAADALREPLATIGFPRVDESAAGTDSAGERVHANTDPGRAVNLYVRVDGSPEQRFALDFRDWLRADADARAEYATVQRDAEARAAGLTGAAAVDAYRAVERAWVDEIRSRVPSGER</sequence>
<dbReference type="InterPro" id="IPR007344">
    <property type="entry name" value="GrpB/CoaE"/>
</dbReference>
<organism evidence="9 10">
    <name type="scientific">Nocardia aurantia</name>
    <dbReference type="NCBI Taxonomy" id="2585199"/>
    <lineage>
        <taxon>Bacteria</taxon>
        <taxon>Bacillati</taxon>
        <taxon>Actinomycetota</taxon>
        <taxon>Actinomycetes</taxon>
        <taxon>Mycobacteriales</taxon>
        <taxon>Nocardiaceae</taxon>
        <taxon>Nocardia</taxon>
    </lineage>
</organism>
<gene>
    <name evidence="7 9" type="primary">coaE</name>
    <name evidence="9" type="ORF">NRB56_09340</name>
</gene>
<evidence type="ECO:0000313" key="9">
    <source>
        <dbReference type="EMBL" id="MQY25378.1"/>
    </source>
</evidence>
<dbReference type="GO" id="GO:0015937">
    <property type="term" value="P:coenzyme A biosynthetic process"/>
    <property type="evidence" value="ECO:0007669"/>
    <property type="project" value="UniProtKB-UniRule"/>
</dbReference>
<dbReference type="OrthoDB" id="9812943at2"/>
<evidence type="ECO:0000313" key="10">
    <source>
        <dbReference type="Proteomes" id="UP000431401"/>
    </source>
</evidence>
<evidence type="ECO:0000256" key="1">
    <source>
        <dbReference type="ARBA" id="ARBA00008826"/>
    </source>
</evidence>